<sequence length="40" mass="4631">MRALRFQISMFLIGRLAPCFELEKIFQMMAWGVMAHAVAD</sequence>
<gene>
    <name evidence="1" type="ORF">PCARR_a3455</name>
</gene>
<organism evidence="1 2">
    <name type="scientific">Pseudoalteromonas carrageenovora IAM 12662</name>
    <dbReference type="NCBI Taxonomy" id="1314868"/>
    <lineage>
        <taxon>Bacteria</taxon>
        <taxon>Pseudomonadati</taxon>
        <taxon>Pseudomonadota</taxon>
        <taxon>Gammaproteobacteria</taxon>
        <taxon>Alteromonadales</taxon>
        <taxon>Pseudoalteromonadaceae</taxon>
        <taxon>Pseudoalteromonas</taxon>
    </lineage>
</organism>
<proteinExistence type="predicted"/>
<evidence type="ECO:0008006" key="3">
    <source>
        <dbReference type="Google" id="ProtNLM"/>
    </source>
</evidence>
<evidence type="ECO:0000313" key="2">
    <source>
        <dbReference type="Proteomes" id="UP000615003"/>
    </source>
</evidence>
<reference evidence="1 2" key="1">
    <citation type="submission" date="2015-06" db="EMBL/GenBank/DDBJ databases">
        <title>Genome sequence of Pseudoalteromonas carrageenovora.</title>
        <authorList>
            <person name="Xie B.-B."/>
            <person name="Rong J.-C."/>
            <person name="Qin Q.-L."/>
            <person name="Zhang Y.-Z."/>
        </authorList>
    </citation>
    <scope>NUCLEOTIDE SEQUENCE [LARGE SCALE GENOMIC DNA]</scope>
    <source>
        <strain evidence="1 2">IAM 12662</strain>
    </source>
</reference>
<keyword evidence="2" id="KW-1185">Reference proteome</keyword>
<protein>
    <recommendedName>
        <fullName evidence="3">Transposase</fullName>
    </recommendedName>
</protein>
<evidence type="ECO:0000313" key="1">
    <source>
        <dbReference type="EMBL" id="MBE0381657.1"/>
    </source>
</evidence>
<name>A0ABR9EM76_PSEVC</name>
<dbReference type="Proteomes" id="UP000615003">
    <property type="component" value="Unassembled WGS sequence"/>
</dbReference>
<accession>A0ABR9EM76</accession>
<comment type="caution">
    <text evidence="1">The sequence shown here is derived from an EMBL/GenBank/DDBJ whole genome shotgun (WGS) entry which is preliminary data.</text>
</comment>
<dbReference type="EMBL" id="AQGW01000016">
    <property type="protein sequence ID" value="MBE0381657.1"/>
    <property type="molecule type" value="Genomic_DNA"/>
</dbReference>